<comment type="caution">
    <text evidence="6">The sequence shown here is derived from an EMBL/GenBank/DDBJ whole genome shotgun (WGS) entry which is preliminary data.</text>
</comment>
<evidence type="ECO:0000313" key="7">
    <source>
        <dbReference type="Proteomes" id="UP001597322"/>
    </source>
</evidence>
<keyword evidence="4" id="KW-0012">Acyltransferase</keyword>
<evidence type="ECO:0000313" key="6">
    <source>
        <dbReference type="EMBL" id="MFD1747276.1"/>
    </source>
</evidence>
<reference evidence="7" key="1">
    <citation type="journal article" date="2019" name="Int. J. Syst. Evol. Microbiol.">
        <title>The Global Catalogue of Microorganisms (GCM) 10K type strain sequencing project: providing services to taxonomists for standard genome sequencing and annotation.</title>
        <authorList>
            <consortium name="The Broad Institute Genomics Platform"/>
            <consortium name="The Broad Institute Genome Sequencing Center for Infectious Disease"/>
            <person name="Wu L."/>
            <person name="Ma J."/>
        </authorList>
    </citation>
    <scope>NUCLEOTIDE SEQUENCE [LARGE SCALE GENOMIC DNA]</scope>
    <source>
        <strain evidence="7">CG52</strain>
    </source>
</reference>
<dbReference type="InterPro" id="IPR011004">
    <property type="entry name" value="Trimer_LpxA-like_sf"/>
</dbReference>
<evidence type="ECO:0000256" key="4">
    <source>
        <dbReference type="ARBA" id="ARBA00023315"/>
    </source>
</evidence>
<sequence length="207" mass="20853">MSQILAIVGAGGHGRVIADAALECGWGEVVFFDDRFPQLLSTLQWPVLGSLEDLMATLHRYSGIAVGIGNGKTRLSILDRLLERGAPVATVIHPRAWVSSRASLAEGCLIAAGAVVNVGARIGRGGIVNTGATVDHDCDLGPGVHVAPGANVAGSVEIGANAWIGVGASVKQGVRIGSGTVVGAGAAVVSDLPDDIVAVGVPARSRT</sequence>
<dbReference type="PANTHER" id="PTHR43300:SF7">
    <property type="entry name" value="UDP-N-ACETYLBACILLOSAMINE N-ACETYLTRANSFERASE"/>
    <property type="match status" value="1"/>
</dbReference>
<dbReference type="Gene3D" id="3.40.50.20">
    <property type="match status" value="1"/>
</dbReference>
<evidence type="ECO:0000256" key="1">
    <source>
        <dbReference type="ARBA" id="ARBA00007274"/>
    </source>
</evidence>
<feature type="domain" description="PglD N-terminal" evidence="5">
    <location>
        <begin position="5"/>
        <end position="81"/>
    </location>
</feature>
<dbReference type="Pfam" id="PF17836">
    <property type="entry name" value="PglD_N"/>
    <property type="match status" value="1"/>
</dbReference>
<protein>
    <submittedName>
        <fullName evidence="6">Acetyltransferase</fullName>
    </submittedName>
</protein>
<dbReference type="SUPFAM" id="SSF51161">
    <property type="entry name" value="Trimeric LpxA-like enzymes"/>
    <property type="match status" value="1"/>
</dbReference>
<keyword evidence="2" id="KW-0808">Transferase</keyword>
<dbReference type="PROSITE" id="PS00101">
    <property type="entry name" value="HEXAPEP_TRANSFERASES"/>
    <property type="match status" value="1"/>
</dbReference>
<dbReference type="Gene3D" id="2.160.10.10">
    <property type="entry name" value="Hexapeptide repeat proteins"/>
    <property type="match status" value="1"/>
</dbReference>
<dbReference type="EMBL" id="JBHUEQ010000032">
    <property type="protein sequence ID" value="MFD1747276.1"/>
    <property type="molecule type" value="Genomic_DNA"/>
</dbReference>
<dbReference type="InterPro" id="IPR020019">
    <property type="entry name" value="AcTrfase_PglD-like"/>
</dbReference>
<evidence type="ECO:0000259" key="5">
    <source>
        <dbReference type="Pfam" id="PF17836"/>
    </source>
</evidence>
<organism evidence="6 7">
    <name type="scientific">Rhizobium helianthi</name>
    <dbReference type="NCBI Taxonomy" id="1132695"/>
    <lineage>
        <taxon>Bacteria</taxon>
        <taxon>Pseudomonadati</taxon>
        <taxon>Pseudomonadota</taxon>
        <taxon>Alphaproteobacteria</taxon>
        <taxon>Hyphomicrobiales</taxon>
        <taxon>Rhizobiaceae</taxon>
        <taxon>Rhizobium/Agrobacterium group</taxon>
        <taxon>Rhizobium</taxon>
    </lineage>
</organism>
<dbReference type="RefSeq" id="WP_377404237.1">
    <property type="nucleotide sequence ID" value="NZ_JBHUEQ010000032.1"/>
</dbReference>
<dbReference type="CDD" id="cd03360">
    <property type="entry name" value="LbH_AT_putative"/>
    <property type="match status" value="1"/>
</dbReference>
<dbReference type="InterPro" id="IPR018357">
    <property type="entry name" value="Hexapep_transf_CS"/>
</dbReference>
<keyword evidence="7" id="KW-1185">Reference proteome</keyword>
<gene>
    <name evidence="6" type="ORF">ACFSE1_17530</name>
</gene>
<accession>A0ABW4M7H6</accession>
<evidence type="ECO:0000256" key="2">
    <source>
        <dbReference type="ARBA" id="ARBA00022679"/>
    </source>
</evidence>
<keyword evidence="3" id="KW-0677">Repeat</keyword>
<evidence type="ECO:0000256" key="3">
    <source>
        <dbReference type="ARBA" id="ARBA00022737"/>
    </source>
</evidence>
<dbReference type="Pfam" id="PF00132">
    <property type="entry name" value="Hexapep"/>
    <property type="match status" value="1"/>
</dbReference>
<dbReference type="InterPro" id="IPR041561">
    <property type="entry name" value="PglD_N"/>
</dbReference>
<dbReference type="InterPro" id="IPR050179">
    <property type="entry name" value="Trans_hexapeptide_repeat"/>
</dbReference>
<dbReference type="Proteomes" id="UP001597322">
    <property type="component" value="Unassembled WGS sequence"/>
</dbReference>
<name>A0ABW4M7H6_9HYPH</name>
<dbReference type="PANTHER" id="PTHR43300">
    <property type="entry name" value="ACETYLTRANSFERASE"/>
    <property type="match status" value="1"/>
</dbReference>
<comment type="similarity">
    <text evidence="1">Belongs to the transferase hexapeptide repeat family.</text>
</comment>
<dbReference type="InterPro" id="IPR001451">
    <property type="entry name" value="Hexapep"/>
</dbReference>
<proteinExistence type="inferred from homology"/>
<dbReference type="NCBIfam" id="TIGR03570">
    <property type="entry name" value="NeuD_NnaD"/>
    <property type="match status" value="1"/>
</dbReference>